<accession>A0A1I0EJN8</accession>
<reference evidence="2 3" key="1">
    <citation type="submission" date="2016-10" db="EMBL/GenBank/DDBJ databases">
        <authorList>
            <person name="de Groot N.N."/>
        </authorList>
    </citation>
    <scope>NUCLEOTIDE SEQUENCE [LARGE SCALE GENOMIC DNA]</scope>
    <source>
        <strain evidence="2 3">DSM 19706</strain>
    </source>
</reference>
<feature type="transmembrane region" description="Helical" evidence="1">
    <location>
        <begin position="21"/>
        <end position="39"/>
    </location>
</feature>
<organism evidence="2 3">
    <name type="scientific">Thalassotalea agarivorans</name>
    <name type="common">Thalassomonas agarivorans</name>
    <dbReference type="NCBI Taxonomy" id="349064"/>
    <lineage>
        <taxon>Bacteria</taxon>
        <taxon>Pseudomonadati</taxon>
        <taxon>Pseudomonadota</taxon>
        <taxon>Gammaproteobacteria</taxon>
        <taxon>Alteromonadales</taxon>
        <taxon>Colwelliaceae</taxon>
        <taxon>Thalassotalea</taxon>
    </lineage>
</organism>
<sequence length="157" mass="17050">MLALKDNQITIRKLKDAGVRFIIVTLIIALVGCSAQSNLTEQHALASDFEQIAHCHFVDESGTAFESVCGLSSEAMIVHLNDDLTTNKRDKSRFFSFDQISAIDLQAAGDKPAFVLSLASGDVLVSLTLNEQDVDSAVTKQWYEYIVASGVKDVTAP</sequence>
<dbReference type="STRING" id="349064.SAMN05660429_01829"/>
<proteinExistence type="predicted"/>
<evidence type="ECO:0000313" key="2">
    <source>
        <dbReference type="EMBL" id="SET45634.1"/>
    </source>
</evidence>
<keyword evidence="1" id="KW-0472">Membrane</keyword>
<name>A0A1I0EJN8_THASX</name>
<keyword evidence="3" id="KW-1185">Reference proteome</keyword>
<protein>
    <submittedName>
        <fullName evidence="2">Uncharacterized protein</fullName>
    </submittedName>
</protein>
<keyword evidence="1" id="KW-1133">Transmembrane helix</keyword>
<dbReference type="Proteomes" id="UP000199308">
    <property type="component" value="Unassembled WGS sequence"/>
</dbReference>
<dbReference type="AlphaFoldDB" id="A0A1I0EJN8"/>
<keyword evidence="1" id="KW-0812">Transmembrane</keyword>
<evidence type="ECO:0000256" key="1">
    <source>
        <dbReference type="SAM" id="Phobius"/>
    </source>
</evidence>
<dbReference type="EMBL" id="FOHK01000008">
    <property type="protein sequence ID" value="SET45634.1"/>
    <property type="molecule type" value="Genomic_DNA"/>
</dbReference>
<evidence type="ECO:0000313" key="3">
    <source>
        <dbReference type="Proteomes" id="UP000199308"/>
    </source>
</evidence>
<gene>
    <name evidence="2" type="ORF">SAMN05660429_01829</name>
</gene>
<dbReference type="PROSITE" id="PS51257">
    <property type="entry name" value="PROKAR_LIPOPROTEIN"/>
    <property type="match status" value="1"/>
</dbReference>